<dbReference type="OrthoDB" id="6770063at2759"/>
<evidence type="ECO:0000313" key="3">
    <source>
        <dbReference type="EMBL" id="KAF5327315.1"/>
    </source>
</evidence>
<organism evidence="3 4">
    <name type="scientific">Psilocybe cf. subviscida</name>
    <dbReference type="NCBI Taxonomy" id="2480587"/>
    <lineage>
        <taxon>Eukaryota</taxon>
        <taxon>Fungi</taxon>
        <taxon>Dikarya</taxon>
        <taxon>Basidiomycota</taxon>
        <taxon>Agaricomycotina</taxon>
        <taxon>Agaricomycetes</taxon>
        <taxon>Agaricomycetidae</taxon>
        <taxon>Agaricales</taxon>
        <taxon>Agaricineae</taxon>
        <taxon>Strophariaceae</taxon>
        <taxon>Psilocybe</taxon>
    </lineage>
</organism>
<dbReference type="SUPFAM" id="SSF50370">
    <property type="entry name" value="Ricin B-like lectins"/>
    <property type="match status" value="1"/>
</dbReference>
<sequence>MKTLANILTILTISGAFVHAATPMPGASVGIQPTFRGSFPRTPCLSIDGLFDGAGVFVIDCTTPIQTRTFTIDAGGNPTGQGLPGPIKVSGNLCLTVPGGVTTSGTPVQFTPCTSGDPNQQWQWNANGTIIWAGKNKCLDLTDGQLYNYNRIQIWTCTTDNQNQKWTSSPANNLIAQVSLTQNDGKPAISPHFINQ</sequence>
<protein>
    <recommendedName>
        <fullName evidence="2">Ricin B lectin domain-containing protein</fullName>
    </recommendedName>
</protein>
<dbReference type="EMBL" id="JAACJJ010000014">
    <property type="protein sequence ID" value="KAF5327315.1"/>
    <property type="molecule type" value="Genomic_DNA"/>
</dbReference>
<proteinExistence type="predicted"/>
<feature type="chain" id="PRO_5034833009" description="Ricin B lectin domain-containing protein" evidence="1">
    <location>
        <begin position="21"/>
        <end position="196"/>
    </location>
</feature>
<evidence type="ECO:0000256" key="1">
    <source>
        <dbReference type="SAM" id="SignalP"/>
    </source>
</evidence>
<evidence type="ECO:0000259" key="2">
    <source>
        <dbReference type="SMART" id="SM00458"/>
    </source>
</evidence>
<comment type="caution">
    <text evidence="3">The sequence shown here is derived from an EMBL/GenBank/DDBJ whole genome shotgun (WGS) entry which is preliminary data.</text>
</comment>
<keyword evidence="1" id="KW-0732">Signal</keyword>
<feature type="signal peptide" evidence="1">
    <location>
        <begin position="1"/>
        <end position="20"/>
    </location>
</feature>
<accession>A0A8H5BQ48</accession>
<dbReference type="Proteomes" id="UP000567179">
    <property type="component" value="Unassembled WGS sequence"/>
</dbReference>
<name>A0A8H5BQ48_9AGAR</name>
<dbReference type="PROSITE" id="PS50231">
    <property type="entry name" value="RICIN_B_LECTIN"/>
    <property type="match status" value="1"/>
</dbReference>
<evidence type="ECO:0000313" key="4">
    <source>
        <dbReference type="Proteomes" id="UP000567179"/>
    </source>
</evidence>
<dbReference type="SMART" id="SM00458">
    <property type="entry name" value="RICIN"/>
    <property type="match status" value="1"/>
</dbReference>
<dbReference type="Pfam" id="PF00652">
    <property type="entry name" value="Ricin_B_lectin"/>
    <property type="match status" value="1"/>
</dbReference>
<dbReference type="AlphaFoldDB" id="A0A8H5BQ48"/>
<dbReference type="InterPro" id="IPR035992">
    <property type="entry name" value="Ricin_B-like_lectins"/>
</dbReference>
<feature type="domain" description="Ricin B lectin" evidence="2">
    <location>
        <begin position="36"/>
        <end position="169"/>
    </location>
</feature>
<keyword evidence="4" id="KW-1185">Reference proteome</keyword>
<dbReference type="InterPro" id="IPR000772">
    <property type="entry name" value="Ricin_B_lectin"/>
</dbReference>
<gene>
    <name evidence="3" type="ORF">D9619_004262</name>
</gene>
<dbReference type="Gene3D" id="2.80.10.50">
    <property type="match status" value="1"/>
</dbReference>
<reference evidence="3 4" key="1">
    <citation type="journal article" date="2020" name="ISME J.">
        <title>Uncovering the hidden diversity of litter-decomposition mechanisms in mushroom-forming fungi.</title>
        <authorList>
            <person name="Floudas D."/>
            <person name="Bentzer J."/>
            <person name="Ahren D."/>
            <person name="Johansson T."/>
            <person name="Persson P."/>
            <person name="Tunlid A."/>
        </authorList>
    </citation>
    <scope>NUCLEOTIDE SEQUENCE [LARGE SCALE GENOMIC DNA]</scope>
    <source>
        <strain evidence="3 4">CBS 101986</strain>
    </source>
</reference>